<keyword evidence="2 5" id="KW-0812">Transmembrane</keyword>
<evidence type="ECO:0000313" key="6">
    <source>
        <dbReference type="EMBL" id="SET17195.1"/>
    </source>
</evidence>
<feature type="transmembrane region" description="Helical" evidence="5">
    <location>
        <begin position="12"/>
        <end position="31"/>
    </location>
</feature>
<comment type="subcellular location">
    <subcellularLocation>
        <location evidence="1">Membrane</location>
        <topology evidence="1">Multi-pass membrane protein</topology>
    </subcellularLocation>
</comment>
<feature type="transmembrane region" description="Helical" evidence="5">
    <location>
        <begin position="55"/>
        <end position="88"/>
    </location>
</feature>
<keyword evidence="7" id="KW-1185">Reference proteome</keyword>
<evidence type="ECO:0000313" key="7">
    <source>
        <dbReference type="Proteomes" id="UP000198618"/>
    </source>
</evidence>
<dbReference type="OrthoDB" id="9808930at2"/>
<name>A0A1I0CCE9_9BACI</name>
<dbReference type="AlphaFoldDB" id="A0A1I0CCE9"/>
<dbReference type="Proteomes" id="UP000198618">
    <property type="component" value="Unassembled WGS sequence"/>
</dbReference>
<gene>
    <name evidence="6" type="ORF">SAMN05216389_106155</name>
</gene>
<sequence length="107" mass="12483">MPSSDERLLAMLIYLVSFFVPILGPLLIWLLKRDESDFIDYHGKEYFNFFISFTIYSIISGILVLVLIGFVLLFVVGILLFIFTIIALFKAYQGERYRIPLVIHMIK</sequence>
<evidence type="ECO:0008006" key="8">
    <source>
        <dbReference type="Google" id="ProtNLM"/>
    </source>
</evidence>
<organism evidence="6 7">
    <name type="scientific">Oceanobacillus limi</name>
    <dbReference type="NCBI Taxonomy" id="930131"/>
    <lineage>
        <taxon>Bacteria</taxon>
        <taxon>Bacillati</taxon>
        <taxon>Bacillota</taxon>
        <taxon>Bacilli</taxon>
        <taxon>Bacillales</taxon>
        <taxon>Bacillaceae</taxon>
        <taxon>Oceanobacillus</taxon>
    </lineage>
</organism>
<reference evidence="6 7" key="1">
    <citation type="submission" date="2016-10" db="EMBL/GenBank/DDBJ databases">
        <authorList>
            <person name="de Groot N.N."/>
        </authorList>
    </citation>
    <scope>NUCLEOTIDE SEQUENCE [LARGE SCALE GENOMIC DNA]</scope>
    <source>
        <strain evidence="6 7">IBRC-M 10780</strain>
    </source>
</reference>
<evidence type="ECO:0000256" key="4">
    <source>
        <dbReference type="ARBA" id="ARBA00023136"/>
    </source>
</evidence>
<dbReference type="EMBL" id="FOHE01000006">
    <property type="protein sequence ID" value="SET17195.1"/>
    <property type="molecule type" value="Genomic_DNA"/>
</dbReference>
<keyword evidence="4 5" id="KW-0472">Membrane</keyword>
<accession>A0A1I0CCE9</accession>
<dbReference type="InterPro" id="IPR019109">
    <property type="entry name" value="MamF_MmsF"/>
</dbReference>
<proteinExistence type="predicted"/>
<evidence type="ECO:0000256" key="2">
    <source>
        <dbReference type="ARBA" id="ARBA00022692"/>
    </source>
</evidence>
<evidence type="ECO:0000256" key="1">
    <source>
        <dbReference type="ARBA" id="ARBA00004141"/>
    </source>
</evidence>
<dbReference type="Pfam" id="PF09685">
    <property type="entry name" value="MamF_MmsF"/>
    <property type="match status" value="1"/>
</dbReference>
<dbReference type="RefSeq" id="WP_090868842.1">
    <property type="nucleotide sequence ID" value="NZ_FOHE01000006.1"/>
</dbReference>
<dbReference type="STRING" id="930131.SAMN05216389_106155"/>
<evidence type="ECO:0000256" key="3">
    <source>
        <dbReference type="ARBA" id="ARBA00022989"/>
    </source>
</evidence>
<evidence type="ECO:0000256" key="5">
    <source>
        <dbReference type="SAM" id="Phobius"/>
    </source>
</evidence>
<protein>
    <recommendedName>
        <fullName evidence="8">DUF4870 domain-containing protein</fullName>
    </recommendedName>
</protein>
<keyword evidence="3 5" id="KW-1133">Transmembrane helix</keyword>